<organism evidence="5 6">
    <name type="scientific">Propioniciclava flava</name>
    <dbReference type="NCBI Taxonomy" id="2072026"/>
    <lineage>
        <taxon>Bacteria</taxon>
        <taxon>Bacillati</taxon>
        <taxon>Actinomycetota</taxon>
        <taxon>Actinomycetes</taxon>
        <taxon>Propionibacteriales</taxon>
        <taxon>Propionibacteriaceae</taxon>
        <taxon>Propioniciclava</taxon>
    </lineage>
</organism>
<evidence type="ECO:0000256" key="1">
    <source>
        <dbReference type="ARBA" id="ARBA00022676"/>
    </source>
</evidence>
<dbReference type="Gene3D" id="3.90.550.10">
    <property type="entry name" value="Spore Coat Polysaccharide Biosynthesis Protein SpsA, Chain A"/>
    <property type="match status" value="1"/>
</dbReference>
<name>A0A4Q2EJP7_9ACTN</name>
<dbReference type="CDD" id="cd00761">
    <property type="entry name" value="Glyco_tranf_GTA_type"/>
    <property type="match status" value="1"/>
</dbReference>
<evidence type="ECO:0000313" key="6">
    <source>
        <dbReference type="Proteomes" id="UP000290624"/>
    </source>
</evidence>
<sequence length="353" mass="39166">MTDEVDTGSGPRSAPLPANDPASSTKKLTVIVPVYNGATYLARCLDSLLAQEGFPSDDLEILLLDDGSTDSSGTIIDRYHQAHPQCVRGLQHPNMGVAATRNRGIDEARGVYVMFVDQDDWVDSTYCRTFYDAIVASGADVAYGGYRRPDEAGRVRVTVTPGRDFYARFIVVAAWAKIHSRAFLLEHGVRFLSNKYGEDTVFTVAEIAATSAWQHIDYVGYNWFFNTASVSNTSQQGLTPDDTAPLLTLLNEIRGAAAALRDTVEVRYYLLRTIVFYLLFSGRHSTPRDFIDAQSALFHWYKTHCGALSARELMGPPGETTQARMTILAMVIVDRLRLTTLFARIYCRPQPKG</sequence>
<dbReference type="OrthoDB" id="2676521at2"/>
<protein>
    <recommendedName>
        <fullName evidence="4">Glycosyltransferase 2-like domain-containing protein</fullName>
    </recommendedName>
</protein>
<feature type="region of interest" description="Disordered" evidence="3">
    <location>
        <begin position="1"/>
        <end position="22"/>
    </location>
</feature>
<reference evidence="5 6" key="1">
    <citation type="submission" date="2018-01" db="EMBL/GenBank/DDBJ databases">
        <title>Lactibacter flavus gen. nov., sp. nov., a novel bacterium of the family Propionibacteriaceae isolated from raw milk and dairy products.</title>
        <authorList>
            <person name="Wenning M."/>
            <person name="Breitenwieser F."/>
            <person name="Huptas C."/>
            <person name="von Neubeck M."/>
            <person name="Busse H.-J."/>
            <person name="Scherer S."/>
        </authorList>
    </citation>
    <scope>NUCLEOTIDE SEQUENCE [LARGE SCALE GENOMIC DNA]</scope>
    <source>
        <strain evidence="5 6">VG341</strain>
    </source>
</reference>
<dbReference type="RefSeq" id="WP_129457837.1">
    <property type="nucleotide sequence ID" value="NZ_PPCV01000002.1"/>
</dbReference>
<evidence type="ECO:0000256" key="3">
    <source>
        <dbReference type="SAM" id="MobiDB-lite"/>
    </source>
</evidence>
<keyword evidence="6" id="KW-1185">Reference proteome</keyword>
<gene>
    <name evidence="5" type="ORF">C1706_03400</name>
</gene>
<dbReference type="SUPFAM" id="SSF53448">
    <property type="entry name" value="Nucleotide-diphospho-sugar transferases"/>
    <property type="match status" value="1"/>
</dbReference>
<keyword evidence="1" id="KW-0328">Glycosyltransferase</keyword>
<dbReference type="EMBL" id="PPCV01000002">
    <property type="protein sequence ID" value="RXW32936.1"/>
    <property type="molecule type" value="Genomic_DNA"/>
</dbReference>
<dbReference type="GO" id="GO:0016757">
    <property type="term" value="F:glycosyltransferase activity"/>
    <property type="evidence" value="ECO:0007669"/>
    <property type="project" value="UniProtKB-KW"/>
</dbReference>
<comment type="caution">
    <text evidence="5">The sequence shown here is derived from an EMBL/GenBank/DDBJ whole genome shotgun (WGS) entry which is preliminary data.</text>
</comment>
<dbReference type="Proteomes" id="UP000290624">
    <property type="component" value="Unassembled WGS sequence"/>
</dbReference>
<dbReference type="PANTHER" id="PTHR22916:SF51">
    <property type="entry name" value="GLYCOSYLTRANSFERASE EPSH-RELATED"/>
    <property type="match status" value="1"/>
</dbReference>
<dbReference type="Pfam" id="PF00535">
    <property type="entry name" value="Glycos_transf_2"/>
    <property type="match status" value="1"/>
</dbReference>
<dbReference type="InterPro" id="IPR001173">
    <property type="entry name" value="Glyco_trans_2-like"/>
</dbReference>
<proteinExistence type="predicted"/>
<dbReference type="InterPro" id="IPR029044">
    <property type="entry name" value="Nucleotide-diphossugar_trans"/>
</dbReference>
<evidence type="ECO:0000256" key="2">
    <source>
        <dbReference type="ARBA" id="ARBA00022679"/>
    </source>
</evidence>
<dbReference type="AlphaFoldDB" id="A0A4Q2EJP7"/>
<accession>A0A4Q2EJP7</accession>
<evidence type="ECO:0000313" key="5">
    <source>
        <dbReference type="EMBL" id="RXW32936.1"/>
    </source>
</evidence>
<feature type="domain" description="Glycosyltransferase 2-like" evidence="4">
    <location>
        <begin position="29"/>
        <end position="156"/>
    </location>
</feature>
<keyword evidence="2" id="KW-0808">Transferase</keyword>
<dbReference type="PANTHER" id="PTHR22916">
    <property type="entry name" value="GLYCOSYLTRANSFERASE"/>
    <property type="match status" value="1"/>
</dbReference>
<evidence type="ECO:0000259" key="4">
    <source>
        <dbReference type="Pfam" id="PF00535"/>
    </source>
</evidence>